<organism evidence="3 4">
    <name type="scientific">Ceratobasidium theobromae</name>
    <dbReference type="NCBI Taxonomy" id="1582974"/>
    <lineage>
        <taxon>Eukaryota</taxon>
        <taxon>Fungi</taxon>
        <taxon>Dikarya</taxon>
        <taxon>Basidiomycota</taxon>
        <taxon>Agaricomycotina</taxon>
        <taxon>Agaricomycetes</taxon>
        <taxon>Cantharellales</taxon>
        <taxon>Ceratobasidiaceae</taxon>
        <taxon>Ceratobasidium</taxon>
    </lineage>
</organism>
<feature type="compositionally biased region" description="Polar residues" evidence="1">
    <location>
        <begin position="378"/>
        <end position="394"/>
    </location>
</feature>
<feature type="region of interest" description="Disordered" evidence="1">
    <location>
        <begin position="679"/>
        <end position="714"/>
    </location>
</feature>
<sequence length="741" mass="79310">MTFAMSQKEDWPIRYQNLLWSDGGDEDALSQPYLFAFGVDGTGEIHPEVANSPDEYNPLLIDTIGGQPPSTGVGQVQPSSSLGVVSYALPTLNTPPASLTGLSSVVVSVPTVSMSTFSTVSTSSVPPSSDPILTSTSPTIIVSRSIPATSVMIIATPTSLSSFSSILASSSSIAVLTSVAIIPSPSADPYPERPAENRRLLALYIALALCSLILLGIICASLSWIIRRRRRQRGEDDGEIWLGQVLKDDPDDYLKQDEKDIRGSEGGSGENTEPGLAGVGASRQGGIAYPASTLFNSWPSRNAPIPDHGAFEPPPRRFTPTPNGYGFPNTHAPWKHPTLLQRVAASTIDEPYHGLDGGGLTFRRDPNGGLTFQPARARTNSNAEMGRPVSNNHPTLEDIVTPNPHPSTEDAEPSAHPLPCRPALALKAAPTAVSYYSYKHEGPFAVTNLMPGDISSRTSEISARHEVAPHDSNPWKRYEGEGVKEAKSPEEIRGWGASIRSGLYSAVGRIMGAASEGSGEEAKANEDNDRFTEFAKQGRSRKERRAGSDGAPSECDTDLGRGNDKPDEDPEGPKVEANSGTVKELEDESPTNWREALQARPAPQTMIPDSRGWVVEEAPDGTRGKIHIVSGARDRILHRLASTRTDVSTATWMSSTTSSTEADTVFSSGPTRVNTIATSRRNTTSTRRSGHPRKDKGGAEDMYRESNLSTASSDWGTLSMAKALGMTLGDPAKYVKSPESV</sequence>
<dbReference type="EMBL" id="SSOP01000031">
    <property type="protein sequence ID" value="KAB5593720.1"/>
    <property type="molecule type" value="Genomic_DNA"/>
</dbReference>
<keyword evidence="2" id="KW-1133">Transmembrane helix</keyword>
<evidence type="ECO:0000313" key="4">
    <source>
        <dbReference type="Proteomes" id="UP000383932"/>
    </source>
</evidence>
<reference evidence="3 4" key="1">
    <citation type="journal article" date="2019" name="Fungal Biol. Biotechnol.">
        <title>Draft genome sequence of fastidious pathogen Ceratobasidium theobromae, which causes vascular-streak dieback in Theobroma cacao.</title>
        <authorList>
            <person name="Ali S.S."/>
            <person name="Asman A."/>
            <person name="Shao J."/>
            <person name="Firmansyah A.P."/>
            <person name="Susilo A.W."/>
            <person name="Rosmana A."/>
            <person name="McMahon P."/>
            <person name="Junaid M."/>
            <person name="Guest D."/>
            <person name="Kheng T.Y."/>
            <person name="Meinhardt L.W."/>
            <person name="Bailey B.A."/>
        </authorList>
    </citation>
    <scope>NUCLEOTIDE SEQUENCE [LARGE SCALE GENOMIC DNA]</scope>
    <source>
        <strain evidence="3 4">CT2</strain>
    </source>
</reference>
<dbReference type="AlphaFoldDB" id="A0A5N5QPM6"/>
<comment type="caution">
    <text evidence="3">The sequence shown here is derived from an EMBL/GenBank/DDBJ whole genome shotgun (WGS) entry which is preliminary data.</text>
</comment>
<feature type="compositionally biased region" description="Basic and acidic residues" evidence="1">
    <location>
        <begin position="252"/>
        <end position="263"/>
    </location>
</feature>
<feature type="compositionally biased region" description="Basic and acidic residues" evidence="1">
    <location>
        <begin position="520"/>
        <end position="533"/>
    </location>
</feature>
<gene>
    <name evidence="3" type="ORF">CTheo_2800</name>
</gene>
<protein>
    <recommendedName>
        <fullName evidence="5">Transmembrane protein</fullName>
    </recommendedName>
</protein>
<keyword evidence="2" id="KW-0472">Membrane</keyword>
<evidence type="ECO:0000313" key="3">
    <source>
        <dbReference type="EMBL" id="KAB5593720.1"/>
    </source>
</evidence>
<dbReference type="OrthoDB" id="3256731at2759"/>
<evidence type="ECO:0008006" key="5">
    <source>
        <dbReference type="Google" id="ProtNLM"/>
    </source>
</evidence>
<name>A0A5N5QPM6_9AGAM</name>
<dbReference type="Proteomes" id="UP000383932">
    <property type="component" value="Unassembled WGS sequence"/>
</dbReference>
<feature type="transmembrane region" description="Helical" evidence="2">
    <location>
        <begin position="202"/>
        <end position="226"/>
    </location>
</feature>
<feature type="region of interest" description="Disordered" evidence="1">
    <location>
        <begin position="515"/>
        <end position="608"/>
    </location>
</feature>
<evidence type="ECO:0000256" key="2">
    <source>
        <dbReference type="SAM" id="Phobius"/>
    </source>
</evidence>
<evidence type="ECO:0000256" key="1">
    <source>
        <dbReference type="SAM" id="MobiDB-lite"/>
    </source>
</evidence>
<keyword evidence="4" id="KW-1185">Reference proteome</keyword>
<keyword evidence="2" id="KW-0812">Transmembrane</keyword>
<accession>A0A5N5QPM6</accession>
<feature type="compositionally biased region" description="Basic and acidic residues" evidence="1">
    <location>
        <begin position="695"/>
        <end position="704"/>
    </location>
</feature>
<feature type="region of interest" description="Disordered" evidence="1">
    <location>
        <begin position="252"/>
        <end position="280"/>
    </location>
</feature>
<proteinExistence type="predicted"/>
<feature type="region of interest" description="Disordered" evidence="1">
    <location>
        <begin position="357"/>
        <end position="416"/>
    </location>
</feature>